<dbReference type="Proteomes" id="UP000246278">
    <property type="component" value="Unassembled WGS sequence"/>
</dbReference>
<keyword evidence="2" id="KW-1185">Reference proteome</keyword>
<evidence type="ECO:0000313" key="1">
    <source>
        <dbReference type="EMBL" id="PWW83043.1"/>
    </source>
</evidence>
<reference evidence="2" key="1">
    <citation type="submission" date="2017-10" db="EMBL/GenBank/DDBJ databases">
        <authorList>
            <person name="Gaisin V.A."/>
            <person name="Rysina M.S."/>
            <person name="Grouzdev D.S."/>
        </authorList>
    </citation>
    <scope>NUCLEOTIDE SEQUENCE [LARGE SCALE GENOMIC DNA]</scope>
    <source>
        <strain evidence="2">V1</strain>
    </source>
</reference>
<gene>
    <name evidence="1" type="ORF">CR164_00320</name>
</gene>
<dbReference type="EMBL" id="PDNZ01000001">
    <property type="protein sequence ID" value="PWW83043.1"/>
    <property type="molecule type" value="Genomic_DNA"/>
</dbReference>
<proteinExistence type="predicted"/>
<organism evidence="1 2">
    <name type="scientific">Prosthecochloris marina</name>
    <dbReference type="NCBI Taxonomy" id="2017681"/>
    <lineage>
        <taxon>Bacteria</taxon>
        <taxon>Pseudomonadati</taxon>
        <taxon>Chlorobiota</taxon>
        <taxon>Chlorobiia</taxon>
        <taxon>Chlorobiales</taxon>
        <taxon>Chlorobiaceae</taxon>
        <taxon>Prosthecochloris</taxon>
    </lineage>
</organism>
<comment type="caution">
    <text evidence="1">The sequence shown here is derived from an EMBL/GenBank/DDBJ whole genome shotgun (WGS) entry which is preliminary data.</text>
</comment>
<accession>A0A317T8K6</accession>
<protein>
    <submittedName>
        <fullName evidence="1">Uncharacterized protein</fullName>
    </submittedName>
</protein>
<sequence length="75" mass="8801">MKYESTKNKEHKALLFMGRENKGEKFDMCKRLASFVVSSNRFFTRGKTGKSIKMQVQEVRLFLLQTMQHPLMVDA</sequence>
<name>A0A317T8K6_9CHLB</name>
<evidence type="ECO:0000313" key="2">
    <source>
        <dbReference type="Proteomes" id="UP000246278"/>
    </source>
</evidence>
<dbReference type="AlphaFoldDB" id="A0A317T8K6"/>